<dbReference type="EMBL" id="JACVVK020000106">
    <property type="protein sequence ID" value="KAK7492169.1"/>
    <property type="molecule type" value="Genomic_DNA"/>
</dbReference>
<keyword evidence="2" id="KW-1185">Reference proteome</keyword>
<proteinExistence type="predicted"/>
<gene>
    <name evidence="1" type="ORF">BaRGS_00016643</name>
</gene>
<feature type="non-terminal residue" evidence="1">
    <location>
        <position position="1"/>
    </location>
</feature>
<reference evidence="1 2" key="1">
    <citation type="journal article" date="2023" name="Sci. Data">
        <title>Genome assembly of the Korean intertidal mud-creeper Batillaria attramentaria.</title>
        <authorList>
            <person name="Patra A.K."/>
            <person name="Ho P.T."/>
            <person name="Jun S."/>
            <person name="Lee S.J."/>
            <person name="Kim Y."/>
            <person name="Won Y.J."/>
        </authorList>
    </citation>
    <scope>NUCLEOTIDE SEQUENCE [LARGE SCALE GENOMIC DNA]</scope>
    <source>
        <strain evidence="1">Wonlab-2016</strain>
    </source>
</reference>
<comment type="caution">
    <text evidence="1">The sequence shown here is derived from an EMBL/GenBank/DDBJ whole genome shotgun (WGS) entry which is preliminary data.</text>
</comment>
<organism evidence="1 2">
    <name type="scientific">Batillaria attramentaria</name>
    <dbReference type="NCBI Taxonomy" id="370345"/>
    <lineage>
        <taxon>Eukaryota</taxon>
        <taxon>Metazoa</taxon>
        <taxon>Spiralia</taxon>
        <taxon>Lophotrochozoa</taxon>
        <taxon>Mollusca</taxon>
        <taxon>Gastropoda</taxon>
        <taxon>Caenogastropoda</taxon>
        <taxon>Sorbeoconcha</taxon>
        <taxon>Cerithioidea</taxon>
        <taxon>Batillariidae</taxon>
        <taxon>Batillaria</taxon>
    </lineage>
</organism>
<dbReference type="AlphaFoldDB" id="A0ABD0KYC5"/>
<name>A0ABD0KYC5_9CAEN</name>
<dbReference type="Proteomes" id="UP001519460">
    <property type="component" value="Unassembled WGS sequence"/>
</dbReference>
<evidence type="ECO:0000313" key="1">
    <source>
        <dbReference type="EMBL" id="KAK7492169.1"/>
    </source>
</evidence>
<evidence type="ECO:0000313" key="2">
    <source>
        <dbReference type="Proteomes" id="UP001519460"/>
    </source>
</evidence>
<protein>
    <submittedName>
        <fullName evidence="1">Uncharacterized protein</fullName>
    </submittedName>
</protein>
<accession>A0ABD0KYC5</accession>
<sequence>TEARGWKFDFPSLPSHTVTATSEDTSLCKGKVPSSVTLPEKFLVDSEELARRSLAEVAVLERFTTGLAASLRHPSDDPQDFRVKEDLDPEAVRSFLFVLSRTSDSLFSLLSVLYGNSILARRQMVLAASDLDDATRKSLRALPIEAGSLFSNRVATTVKTSADRRRDALILSSD</sequence>
<feature type="non-terminal residue" evidence="1">
    <location>
        <position position="174"/>
    </location>
</feature>